<dbReference type="Gene3D" id="2.10.25.10">
    <property type="entry name" value="Laminin"/>
    <property type="match status" value="1"/>
</dbReference>
<gene>
    <name evidence="1" type="ORF">EEDITHA_LOCUS11054</name>
</gene>
<dbReference type="EMBL" id="CAKOGL010000015">
    <property type="protein sequence ID" value="CAH2095623.1"/>
    <property type="molecule type" value="Genomic_DNA"/>
</dbReference>
<organism evidence="1 2">
    <name type="scientific">Euphydryas editha</name>
    <name type="common">Edith's checkerspot</name>
    <dbReference type="NCBI Taxonomy" id="104508"/>
    <lineage>
        <taxon>Eukaryota</taxon>
        <taxon>Metazoa</taxon>
        <taxon>Ecdysozoa</taxon>
        <taxon>Arthropoda</taxon>
        <taxon>Hexapoda</taxon>
        <taxon>Insecta</taxon>
        <taxon>Pterygota</taxon>
        <taxon>Neoptera</taxon>
        <taxon>Endopterygota</taxon>
        <taxon>Lepidoptera</taxon>
        <taxon>Glossata</taxon>
        <taxon>Ditrysia</taxon>
        <taxon>Papilionoidea</taxon>
        <taxon>Nymphalidae</taxon>
        <taxon>Nymphalinae</taxon>
        <taxon>Euphydryas</taxon>
    </lineage>
</organism>
<dbReference type="AlphaFoldDB" id="A0AAU9U930"/>
<evidence type="ECO:0000313" key="1">
    <source>
        <dbReference type="EMBL" id="CAH2095623.1"/>
    </source>
</evidence>
<sequence>MKKGPKAARACVSLSRDRVSFNSVWDYLRLAGPTICAKLPAKLFTAYIYLIFLRNSILLAGQEECEEGTYSYTTGCGALTPEATCADPNPKPDTDGGSICDYSACYCNPPTVRHPESNKCVPLEECPK</sequence>
<proteinExistence type="predicted"/>
<reference evidence="1" key="1">
    <citation type="submission" date="2022-03" db="EMBL/GenBank/DDBJ databases">
        <authorList>
            <person name="Tunstrom K."/>
        </authorList>
    </citation>
    <scope>NUCLEOTIDE SEQUENCE</scope>
</reference>
<comment type="caution">
    <text evidence="1">The sequence shown here is derived from an EMBL/GenBank/DDBJ whole genome shotgun (WGS) entry which is preliminary data.</text>
</comment>
<evidence type="ECO:0000313" key="2">
    <source>
        <dbReference type="Proteomes" id="UP001153954"/>
    </source>
</evidence>
<accession>A0AAU9U930</accession>
<protein>
    <recommendedName>
        <fullName evidence="3">TIL domain-containing protein</fullName>
    </recommendedName>
</protein>
<dbReference type="InterPro" id="IPR036084">
    <property type="entry name" value="Ser_inhib-like_sf"/>
</dbReference>
<evidence type="ECO:0008006" key="3">
    <source>
        <dbReference type="Google" id="ProtNLM"/>
    </source>
</evidence>
<dbReference type="Proteomes" id="UP001153954">
    <property type="component" value="Unassembled WGS sequence"/>
</dbReference>
<dbReference type="SUPFAM" id="SSF57567">
    <property type="entry name" value="Serine protease inhibitors"/>
    <property type="match status" value="1"/>
</dbReference>
<name>A0AAU9U930_EUPED</name>
<keyword evidence="2" id="KW-1185">Reference proteome</keyword>